<keyword evidence="4 6" id="KW-0697">Rotamase</keyword>
<dbReference type="InterPro" id="IPR046357">
    <property type="entry name" value="PPIase_dom_sf"/>
</dbReference>
<dbReference type="PANTHER" id="PTHR45779:SF7">
    <property type="entry name" value="PEPTIDYLPROLYL ISOMERASE"/>
    <property type="match status" value="1"/>
</dbReference>
<feature type="signal peptide" evidence="7">
    <location>
        <begin position="1"/>
        <end position="20"/>
    </location>
</feature>
<dbReference type="Proteomes" id="UP001308179">
    <property type="component" value="Unassembled WGS sequence"/>
</dbReference>
<gene>
    <name evidence="9" type="ORF">LTR32_001429</name>
</gene>
<feature type="non-terminal residue" evidence="9">
    <location>
        <position position="115"/>
    </location>
</feature>
<evidence type="ECO:0000256" key="2">
    <source>
        <dbReference type="ARBA" id="ARBA00002388"/>
    </source>
</evidence>
<name>A0ABR0LD69_9PEZI</name>
<keyword evidence="7" id="KW-0732">Signal</keyword>
<organism evidence="9 10">
    <name type="scientific">Rachicladosporium monterosium</name>
    <dbReference type="NCBI Taxonomy" id="1507873"/>
    <lineage>
        <taxon>Eukaryota</taxon>
        <taxon>Fungi</taxon>
        <taxon>Dikarya</taxon>
        <taxon>Ascomycota</taxon>
        <taxon>Pezizomycotina</taxon>
        <taxon>Dothideomycetes</taxon>
        <taxon>Dothideomycetidae</taxon>
        <taxon>Cladosporiales</taxon>
        <taxon>Cladosporiaceae</taxon>
        <taxon>Rachicladosporium</taxon>
    </lineage>
</organism>
<evidence type="ECO:0000256" key="4">
    <source>
        <dbReference type="ARBA" id="ARBA00023110"/>
    </source>
</evidence>
<comment type="catalytic activity">
    <reaction evidence="1 6">
        <text>[protein]-peptidylproline (omega=180) = [protein]-peptidylproline (omega=0)</text>
        <dbReference type="Rhea" id="RHEA:16237"/>
        <dbReference type="Rhea" id="RHEA-COMP:10747"/>
        <dbReference type="Rhea" id="RHEA-COMP:10748"/>
        <dbReference type="ChEBI" id="CHEBI:83833"/>
        <dbReference type="ChEBI" id="CHEBI:83834"/>
        <dbReference type="EC" id="5.2.1.8"/>
    </reaction>
</comment>
<evidence type="ECO:0000256" key="7">
    <source>
        <dbReference type="SAM" id="SignalP"/>
    </source>
</evidence>
<evidence type="ECO:0000256" key="5">
    <source>
        <dbReference type="ARBA" id="ARBA00023235"/>
    </source>
</evidence>
<keyword evidence="5 6" id="KW-0413">Isomerase</keyword>
<accession>A0ABR0LD69</accession>
<comment type="function">
    <text evidence="2">PPIases accelerate the folding of proteins. It catalyzes the cis-trans isomerization of proline imidic peptide bonds in oligopeptides.</text>
</comment>
<feature type="chain" id="PRO_5046027665" description="peptidylprolyl isomerase" evidence="7">
    <location>
        <begin position="21"/>
        <end position="115"/>
    </location>
</feature>
<dbReference type="EMBL" id="JAVRRR010000055">
    <property type="protein sequence ID" value="KAK5147092.1"/>
    <property type="molecule type" value="Genomic_DNA"/>
</dbReference>
<dbReference type="Gene3D" id="3.10.50.40">
    <property type="match status" value="1"/>
</dbReference>
<dbReference type="PANTHER" id="PTHR45779">
    <property type="entry name" value="PEPTIDYLPROLYL ISOMERASE"/>
    <property type="match status" value="1"/>
</dbReference>
<reference evidence="9 10" key="1">
    <citation type="submission" date="2023-08" db="EMBL/GenBank/DDBJ databases">
        <title>Black Yeasts Isolated from many extreme environments.</title>
        <authorList>
            <person name="Coleine C."/>
            <person name="Stajich J.E."/>
            <person name="Selbmann L."/>
        </authorList>
    </citation>
    <scope>NUCLEOTIDE SEQUENCE [LARGE SCALE GENOMIC DNA]</scope>
    <source>
        <strain evidence="9 10">CCFEE 5386</strain>
    </source>
</reference>
<comment type="caution">
    <text evidence="9">The sequence shown here is derived from an EMBL/GenBank/DDBJ whole genome shotgun (WGS) entry which is preliminary data.</text>
</comment>
<dbReference type="Pfam" id="PF00254">
    <property type="entry name" value="FKBP_C"/>
    <property type="match status" value="1"/>
</dbReference>
<protein>
    <recommendedName>
        <fullName evidence="3 6">peptidylprolyl isomerase</fullName>
        <ecNumber evidence="3 6">5.2.1.8</ecNumber>
    </recommendedName>
</protein>
<evidence type="ECO:0000313" key="10">
    <source>
        <dbReference type="Proteomes" id="UP001308179"/>
    </source>
</evidence>
<proteinExistence type="predicted"/>
<dbReference type="PROSITE" id="PS50059">
    <property type="entry name" value="FKBP_PPIASE"/>
    <property type="match status" value="1"/>
</dbReference>
<keyword evidence="10" id="KW-1185">Reference proteome</keyword>
<evidence type="ECO:0000313" key="9">
    <source>
        <dbReference type="EMBL" id="KAK5147092.1"/>
    </source>
</evidence>
<dbReference type="InterPro" id="IPR001179">
    <property type="entry name" value="PPIase_FKBP_dom"/>
</dbReference>
<dbReference type="InterPro" id="IPR044609">
    <property type="entry name" value="FKBP2/11"/>
</dbReference>
<evidence type="ECO:0000256" key="1">
    <source>
        <dbReference type="ARBA" id="ARBA00000971"/>
    </source>
</evidence>
<evidence type="ECO:0000256" key="3">
    <source>
        <dbReference type="ARBA" id="ARBA00013194"/>
    </source>
</evidence>
<evidence type="ECO:0000259" key="8">
    <source>
        <dbReference type="PROSITE" id="PS50059"/>
    </source>
</evidence>
<sequence>MRSLTVLPGSLLAVVAAVSAQEATTLPSGLQIEYTTPVSCSRPSTSGDSISVNYRGTLQDTGVVFDESYKRGVPFNFKLGAGQVIAGWDQGLLDMCPGEGRKLTIPPNLAYGDRG</sequence>
<feature type="domain" description="PPIase FKBP-type" evidence="8">
    <location>
        <begin position="47"/>
        <end position="115"/>
    </location>
</feature>
<dbReference type="EC" id="5.2.1.8" evidence="3 6"/>
<evidence type="ECO:0000256" key="6">
    <source>
        <dbReference type="PROSITE-ProRule" id="PRU00277"/>
    </source>
</evidence>
<dbReference type="SUPFAM" id="SSF54534">
    <property type="entry name" value="FKBP-like"/>
    <property type="match status" value="1"/>
</dbReference>